<keyword evidence="3" id="KW-1185">Reference proteome</keyword>
<dbReference type="EMBL" id="CAXAMN010025917">
    <property type="protein sequence ID" value="CAK9099127.1"/>
    <property type="molecule type" value="Genomic_DNA"/>
</dbReference>
<reference evidence="2 3" key="1">
    <citation type="submission" date="2024-02" db="EMBL/GenBank/DDBJ databases">
        <authorList>
            <person name="Chen Y."/>
            <person name="Shah S."/>
            <person name="Dougan E. K."/>
            <person name="Thang M."/>
            <person name="Chan C."/>
        </authorList>
    </citation>
    <scope>NUCLEOTIDE SEQUENCE [LARGE SCALE GENOMIC DNA]</scope>
</reference>
<evidence type="ECO:0000313" key="2">
    <source>
        <dbReference type="EMBL" id="CAK9099127.1"/>
    </source>
</evidence>
<accession>A0ABP0RIU6</accession>
<sequence>MCTTDLFRRLVRPDLELMDMDSQSRSLYHSDVPIEVWKSHESQRTFAPKGPPVKIWDNGAVRWISVDVEKAMSRAIVCFAHVFMCFAHESRQVCQCEADGQKLKDLMCQNATPTHLL</sequence>
<gene>
    <name evidence="1" type="ORF">CCMP2556_LOCUS46652</name>
    <name evidence="2" type="ORF">CCMP2556_LOCUS46919</name>
</gene>
<name>A0ABP0RIU6_9DINO</name>
<evidence type="ECO:0000313" key="1">
    <source>
        <dbReference type="EMBL" id="CAK9098446.1"/>
    </source>
</evidence>
<dbReference type="Proteomes" id="UP001642484">
    <property type="component" value="Unassembled WGS sequence"/>
</dbReference>
<protein>
    <submittedName>
        <fullName evidence="2">Uncharacterized protein</fullName>
    </submittedName>
</protein>
<organism evidence="2 3">
    <name type="scientific">Durusdinium trenchii</name>
    <dbReference type="NCBI Taxonomy" id="1381693"/>
    <lineage>
        <taxon>Eukaryota</taxon>
        <taxon>Sar</taxon>
        <taxon>Alveolata</taxon>
        <taxon>Dinophyceae</taxon>
        <taxon>Suessiales</taxon>
        <taxon>Symbiodiniaceae</taxon>
        <taxon>Durusdinium</taxon>
    </lineage>
</organism>
<proteinExistence type="predicted"/>
<comment type="caution">
    <text evidence="2">The sequence shown here is derived from an EMBL/GenBank/DDBJ whole genome shotgun (WGS) entry which is preliminary data.</text>
</comment>
<evidence type="ECO:0000313" key="3">
    <source>
        <dbReference type="Proteomes" id="UP001642484"/>
    </source>
</evidence>
<dbReference type="EMBL" id="CAXAMN010025806">
    <property type="protein sequence ID" value="CAK9098446.1"/>
    <property type="molecule type" value="Genomic_DNA"/>
</dbReference>